<dbReference type="OrthoDB" id="10498497at2759"/>
<keyword evidence="2" id="KW-1185">Reference proteome</keyword>
<reference evidence="3" key="1">
    <citation type="submission" date="2025-08" db="UniProtKB">
        <authorList>
            <consortium name="RefSeq"/>
        </authorList>
    </citation>
    <scope>IDENTIFICATION</scope>
    <source>
        <tissue evidence="3">Whole organism</tissue>
    </source>
</reference>
<organism evidence="2 3">
    <name type="scientific">Hyalella azteca</name>
    <name type="common">Amphipod</name>
    <dbReference type="NCBI Taxonomy" id="294128"/>
    <lineage>
        <taxon>Eukaryota</taxon>
        <taxon>Metazoa</taxon>
        <taxon>Ecdysozoa</taxon>
        <taxon>Arthropoda</taxon>
        <taxon>Crustacea</taxon>
        <taxon>Multicrustacea</taxon>
        <taxon>Malacostraca</taxon>
        <taxon>Eumalacostraca</taxon>
        <taxon>Peracarida</taxon>
        <taxon>Amphipoda</taxon>
        <taxon>Senticaudata</taxon>
        <taxon>Talitrida</taxon>
        <taxon>Talitroidea</taxon>
        <taxon>Hyalellidae</taxon>
        <taxon>Hyalella</taxon>
    </lineage>
</organism>
<protein>
    <submittedName>
        <fullName evidence="3">Uncharacterized protein LOC108666545 isoform X1</fullName>
    </submittedName>
</protein>
<dbReference type="GeneID" id="108666545"/>
<evidence type="ECO:0000313" key="3">
    <source>
        <dbReference type="RefSeq" id="XP_018008930.1"/>
    </source>
</evidence>
<evidence type="ECO:0000313" key="2">
    <source>
        <dbReference type="Proteomes" id="UP000694843"/>
    </source>
</evidence>
<feature type="compositionally biased region" description="Basic and acidic residues" evidence="1">
    <location>
        <begin position="69"/>
        <end position="84"/>
    </location>
</feature>
<feature type="compositionally biased region" description="Basic and acidic residues" evidence="1">
    <location>
        <begin position="20"/>
        <end position="30"/>
    </location>
</feature>
<feature type="region of interest" description="Disordered" evidence="1">
    <location>
        <begin position="69"/>
        <end position="107"/>
    </location>
</feature>
<gene>
    <name evidence="3" type="primary">LOC108666545</name>
</gene>
<evidence type="ECO:0000256" key="1">
    <source>
        <dbReference type="SAM" id="MobiDB-lite"/>
    </source>
</evidence>
<feature type="compositionally biased region" description="Polar residues" evidence="1">
    <location>
        <begin position="95"/>
        <end position="105"/>
    </location>
</feature>
<name>A0A8B7N5R0_HYAAZ</name>
<feature type="region of interest" description="Disordered" evidence="1">
    <location>
        <begin position="1"/>
        <end position="35"/>
    </location>
</feature>
<proteinExistence type="predicted"/>
<dbReference type="Proteomes" id="UP000694843">
    <property type="component" value="Unplaced"/>
</dbReference>
<dbReference type="RefSeq" id="XP_018008930.1">
    <property type="nucleotide sequence ID" value="XM_018153441.2"/>
</dbReference>
<dbReference type="AlphaFoldDB" id="A0A8B7N5R0"/>
<sequence length="142" mass="16555">MKSVKVKTGPPSPKAKKMKHEAQKKDDSISPKKLKKSVTLSFTSAGSLDDIKREPKHIRKMTFAERLKLEQQNKHEEAHEERRNQFGMKEMSYTVEDSSNSSNNVPDKFQKLRQKNSEHMKQRRKLIRYASGLKGRRKFAEV</sequence>
<accession>A0A8B7N5R0</accession>
<dbReference type="KEGG" id="hazt:108666545"/>